<evidence type="ECO:0000256" key="1">
    <source>
        <dbReference type="SAM" id="Phobius"/>
    </source>
</evidence>
<keyword evidence="1" id="KW-0812">Transmembrane</keyword>
<protein>
    <recommendedName>
        <fullName evidence="4">Ig-like domain-containing protein</fullName>
    </recommendedName>
</protein>
<keyword evidence="1" id="KW-0472">Membrane</keyword>
<evidence type="ECO:0000313" key="2">
    <source>
        <dbReference type="EMBL" id="KAK7504537.1"/>
    </source>
</evidence>
<evidence type="ECO:0000313" key="3">
    <source>
        <dbReference type="Proteomes" id="UP001519460"/>
    </source>
</evidence>
<reference evidence="2 3" key="1">
    <citation type="journal article" date="2023" name="Sci. Data">
        <title>Genome assembly of the Korean intertidal mud-creeper Batillaria attramentaria.</title>
        <authorList>
            <person name="Patra A.K."/>
            <person name="Ho P.T."/>
            <person name="Jun S."/>
            <person name="Lee S.J."/>
            <person name="Kim Y."/>
            <person name="Won Y.J."/>
        </authorList>
    </citation>
    <scope>NUCLEOTIDE SEQUENCE [LARGE SCALE GENOMIC DNA]</scope>
    <source>
        <strain evidence="2">Wonlab-2016</strain>
    </source>
</reference>
<keyword evidence="3" id="KW-1185">Reference proteome</keyword>
<dbReference type="EMBL" id="JACVVK020000015">
    <property type="protein sequence ID" value="KAK7504537.1"/>
    <property type="molecule type" value="Genomic_DNA"/>
</dbReference>
<dbReference type="Proteomes" id="UP001519460">
    <property type="component" value="Unassembled WGS sequence"/>
</dbReference>
<organism evidence="2 3">
    <name type="scientific">Batillaria attramentaria</name>
    <dbReference type="NCBI Taxonomy" id="370345"/>
    <lineage>
        <taxon>Eukaryota</taxon>
        <taxon>Metazoa</taxon>
        <taxon>Spiralia</taxon>
        <taxon>Lophotrochozoa</taxon>
        <taxon>Mollusca</taxon>
        <taxon>Gastropoda</taxon>
        <taxon>Caenogastropoda</taxon>
        <taxon>Sorbeoconcha</taxon>
        <taxon>Cerithioidea</taxon>
        <taxon>Batillariidae</taxon>
        <taxon>Batillaria</taxon>
    </lineage>
</organism>
<evidence type="ECO:0008006" key="4">
    <source>
        <dbReference type="Google" id="ProtNLM"/>
    </source>
</evidence>
<comment type="caution">
    <text evidence="2">The sequence shown here is derived from an EMBL/GenBank/DDBJ whole genome shotgun (WGS) entry which is preliminary data.</text>
</comment>
<name>A0ABD0LZX4_9CAEN</name>
<gene>
    <name evidence="2" type="ORF">BaRGS_00004403</name>
</gene>
<feature type="transmembrane region" description="Helical" evidence="1">
    <location>
        <begin position="365"/>
        <end position="389"/>
    </location>
</feature>
<feature type="non-terminal residue" evidence="2">
    <location>
        <position position="1"/>
    </location>
</feature>
<proteinExistence type="predicted"/>
<sequence length="434" mass="48182">LLVFSLAVVTRCQFNFQLSSDQDRTKCCKCAYLSETPADSRRIVGVASFAPNFQTRGLHCLITGTGCMSKNRKGNLSKLFSAEGRSRVHLGVSPLDPLVTEVTKGTGWENRSTVCITCGFNQSGQEFEGDIFSVVRLTYIKRGTTDMIALAEINGKIGKVSWSTASIVQRSINREDFSDETYLGFHFEAKDFMCSESGTFLCTATVFYAGNVDTEETAYSGECSKIVIGNTLPSGIQMEVYPNRTSLLYVNDTMLIICGGGVGHQGAKWIIESRKPSDKNSSWAVRHPYIEESIVRTRPRCQYSGAVKLLFKLKEDDDGLVFRCYISGYDDLLSESENTRDEVTGQPLEKAKLTRASINPCSDRAWVVFGYTVGCVLSAVAVIELLWLLMIKVKYPLEGTVDFFNQEGPDTEKRKKVKEAWQLAAIRAIETKAD</sequence>
<feature type="non-terminal residue" evidence="2">
    <location>
        <position position="434"/>
    </location>
</feature>
<accession>A0ABD0LZX4</accession>
<dbReference type="AlphaFoldDB" id="A0ABD0LZX4"/>
<keyword evidence="1" id="KW-1133">Transmembrane helix</keyword>